<dbReference type="EMBL" id="JABCKI010000422">
    <property type="protein sequence ID" value="KAG5650537.1"/>
    <property type="molecule type" value="Genomic_DNA"/>
</dbReference>
<dbReference type="InterPro" id="IPR012951">
    <property type="entry name" value="BBE"/>
</dbReference>
<dbReference type="Proteomes" id="UP000717328">
    <property type="component" value="Unassembled WGS sequence"/>
</dbReference>
<dbReference type="GO" id="GO:0071949">
    <property type="term" value="F:FAD binding"/>
    <property type="evidence" value="ECO:0007669"/>
    <property type="project" value="InterPro"/>
</dbReference>
<reference evidence="9" key="1">
    <citation type="submission" date="2021-02" db="EMBL/GenBank/DDBJ databases">
        <authorList>
            <person name="Nieuwenhuis M."/>
            <person name="Van De Peppel L.J.J."/>
        </authorList>
    </citation>
    <scope>NUCLEOTIDE SEQUENCE</scope>
    <source>
        <strain evidence="9">D49</strain>
    </source>
</reference>
<reference evidence="9" key="2">
    <citation type="submission" date="2021-10" db="EMBL/GenBank/DDBJ databases">
        <title>Phylogenomics reveals ancestral predisposition of the termite-cultivated fungus Termitomyces towards a domesticated lifestyle.</title>
        <authorList>
            <person name="Auxier B."/>
            <person name="Grum-Grzhimaylo A."/>
            <person name="Cardenas M.E."/>
            <person name="Lodge J.D."/>
            <person name="Laessoe T."/>
            <person name="Pedersen O."/>
            <person name="Smith M.E."/>
            <person name="Kuyper T.W."/>
            <person name="Franco-Molano E.A."/>
            <person name="Baroni T.J."/>
            <person name="Aanen D.K."/>
        </authorList>
    </citation>
    <scope>NUCLEOTIDE SEQUENCE</scope>
    <source>
        <strain evidence="9">D49</strain>
    </source>
</reference>
<dbReference type="Pfam" id="PF08031">
    <property type="entry name" value="BBE"/>
    <property type="match status" value="1"/>
</dbReference>
<dbReference type="PANTHER" id="PTHR42973">
    <property type="entry name" value="BINDING OXIDOREDUCTASE, PUTATIVE (AFU_ORTHOLOGUE AFUA_1G17690)-RELATED"/>
    <property type="match status" value="1"/>
</dbReference>
<feature type="region of interest" description="Disordered" evidence="6">
    <location>
        <begin position="220"/>
        <end position="247"/>
    </location>
</feature>
<feature type="compositionally biased region" description="Basic and acidic residues" evidence="6">
    <location>
        <begin position="133"/>
        <end position="149"/>
    </location>
</feature>
<dbReference type="Gene3D" id="3.30.465.10">
    <property type="match status" value="1"/>
</dbReference>
<dbReference type="PROSITE" id="PS51387">
    <property type="entry name" value="FAD_PCMH"/>
    <property type="match status" value="1"/>
</dbReference>
<proteinExistence type="inferred from homology"/>
<dbReference type="InterPro" id="IPR016166">
    <property type="entry name" value="FAD-bd_PCMH"/>
</dbReference>
<keyword evidence="10" id="KW-1185">Reference proteome</keyword>
<evidence type="ECO:0000256" key="7">
    <source>
        <dbReference type="SAM" id="Phobius"/>
    </source>
</evidence>
<dbReference type="SUPFAM" id="SSF56176">
    <property type="entry name" value="FAD-binding/transporter-associated domain-like"/>
    <property type="match status" value="1"/>
</dbReference>
<keyword evidence="7" id="KW-0472">Membrane</keyword>
<dbReference type="InterPro" id="IPR036318">
    <property type="entry name" value="FAD-bd_PCMH-like_sf"/>
</dbReference>
<protein>
    <recommendedName>
        <fullName evidence="8">FAD-binding PCMH-type domain-containing protein</fullName>
    </recommendedName>
</protein>
<dbReference type="PANTHER" id="PTHR42973:SF39">
    <property type="entry name" value="FAD-BINDING PCMH-TYPE DOMAIN-CONTAINING PROTEIN"/>
    <property type="match status" value="1"/>
</dbReference>
<evidence type="ECO:0000256" key="4">
    <source>
        <dbReference type="ARBA" id="ARBA00022827"/>
    </source>
</evidence>
<feature type="transmembrane region" description="Helical" evidence="7">
    <location>
        <begin position="103"/>
        <end position="126"/>
    </location>
</feature>
<sequence length="742" mass="80071">MNISFTLDDYHHASFVMGHGSKSTNAHDINVFSCTELSEKPHILRVSVEPGSAFLFDYMVYTRTAAKPANGTISDMSMTSMAPDIPTPSEATSTTKRHNIATFAGAIGGSVGVLAVVSLALAFSIIRRRRGYERRERGSLHTEASEDSPRMIGPAPFVPRFFPGTQLPADPPPYHESLAIASSLSMPGSASDLSIISSSESGMSGHSDMLLHNSNHVAVSPVSTGMSSTSPYGMPRRQGRSYADIPPTSPPPPLDDLLVPPPPFGFVVALRPPGDLMGVETAVSPSAAEDLATFKAQFKGDIVTPGDAEYHQALNRWAFNAKRHAKVVAFVKDSEDVALAIKYARSNALPIAIRGGGHSAAGGSSSEGGLVVDLSRHLKGARVDPDKKLAYVDGGALWETVDKKAIKHGLATVGGTVNHTGVAGLTLGGGYGWLTCEHGMAIDNLVQATLVTADSSILTVSEAENPDLFFGIRGGGSNFGVVTEFVFKLHPQRATVYHGMVTFPLTALEKIVEETAKWWANVGEREAMYQFLNLGPDDKSGVTLLLFYNGTEAEGRSNFKAFFDIGPLADYTKEIPYESANESLNGEMFRGQGIFLKGGSLRRPEYHSIMQAYEKITSVSNPKARVHIVFEFFPLGKVLSIPQGVTAFRRDPTATFALMVRWKEGYEPEQEKEVANEAISIILNEQKLAGSKGFGYGNYDPEAVVGDKAKAAFAENYPRLQAIKKRYDPEVIFNKWFAITPA</sequence>
<dbReference type="Pfam" id="PF01565">
    <property type="entry name" value="FAD_binding_4"/>
    <property type="match status" value="1"/>
</dbReference>
<comment type="caution">
    <text evidence="9">The sequence shown here is derived from an EMBL/GenBank/DDBJ whole genome shotgun (WGS) entry which is preliminary data.</text>
</comment>
<evidence type="ECO:0000256" key="5">
    <source>
        <dbReference type="ARBA" id="ARBA00023002"/>
    </source>
</evidence>
<feature type="domain" description="FAD-binding PCMH-type" evidence="8">
    <location>
        <begin position="319"/>
        <end position="492"/>
    </location>
</feature>
<keyword evidence="4" id="KW-0274">FAD</keyword>
<name>A0A9P7GH51_9AGAR</name>
<keyword evidence="7" id="KW-0812">Transmembrane</keyword>
<dbReference type="Gene3D" id="3.30.43.10">
    <property type="entry name" value="Uridine Diphospho-n-acetylenolpyruvylglucosamine Reductase, domain 2"/>
    <property type="match status" value="1"/>
</dbReference>
<evidence type="ECO:0000313" key="10">
    <source>
        <dbReference type="Proteomes" id="UP000717328"/>
    </source>
</evidence>
<comment type="similarity">
    <text evidence="2">Belongs to the oxygen-dependent FAD-linked oxidoreductase family.</text>
</comment>
<keyword evidence="3" id="KW-0285">Flavoprotein</keyword>
<feature type="region of interest" description="Disordered" evidence="6">
    <location>
        <begin position="133"/>
        <end position="157"/>
    </location>
</feature>
<evidence type="ECO:0000256" key="1">
    <source>
        <dbReference type="ARBA" id="ARBA00001974"/>
    </source>
</evidence>
<dbReference type="InterPro" id="IPR006094">
    <property type="entry name" value="Oxid_FAD_bind_N"/>
</dbReference>
<dbReference type="InterPro" id="IPR016169">
    <property type="entry name" value="FAD-bd_PCMH_sub2"/>
</dbReference>
<evidence type="ECO:0000256" key="3">
    <source>
        <dbReference type="ARBA" id="ARBA00022630"/>
    </source>
</evidence>
<organism evidence="9 10">
    <name type="scientific">Sphagnurus paluster</name>
    <dbReference type="NCBI Taxonomy" id="117069"/>
    <lineage>
        <taxon>Eukaryota</taxon>
        <taxon>Fungi</taxon>
        <taxon>Dikarya</taxon>
        <taxon>Basidiomycota</taxon>
        <taxon>Agaricomycotina</taxon>
        <taxon>Agaricomycetes</taxon>
        <taxon>Agaricomycetidae</taxon>
        <taxon>Agaricales</taxon>
        <taxon>Tricholomatineae</taxon>
        <taxon>Lyophyllaceae</taxon>
        <taxon>Sphagnurus</taxon>
    </lineage>
</organism>
<comment type="cofactor">
    <cofactor evidence="1">
        <name>FAD</name>
        <dbReference type="ChEBI" id="CHEBI:57692"/>
    </cofactor>
</comment>
<evidence type="ECO:0000256" key="6">
    <source>
        <dbReference type="SAM" id="MobiDB-lite"/>
    </source>
</evidence>
<accession>A0A9P7GH51</accession>
<evidence type="ECO:0000259" key="8">
    <source>
        <dbReference type="PROSITE" id="PS51387"/>
    </source>
</evidence>
<evidence type="ECO:0000256" key="2">
    <source>
        <dbReference type="ARBA" id="ARBA00005466"/>
    </source>
</evidence>
<evidence type="ECO:0000313" key="9">
    <source>
        <dbReference type="EMBL" id="KAG5650537.1"/>
    </source>
</evidence>
<dbReference type="AlphaFoldDB" id="A0A9P7GH51"/>
<keyword evidence="7" id="KW-1133">Transmembrane helix</keyword>
<dbReference type="InterPro" id="IPR050416">
    <property type="entry name" value="FAD-linked_Oxidoreductase"/>
</dbReference>
<gene>
    <name evidence="9" type="ORF">H0H81_011880</name>
</gene>
<keyword evidence="5" id="KW-0560">Oxidoreductase</keyword>
<dbReference type="OrthoDB" id="415825at2759"/>
<dbReference type="GO" id="GO:0016491">
    <property type="term" value="F:oxidoreductase activity"/>
    <property type="evidence" value="ECO:0007669"/>
    <property type="project" value="UniProtKB-KW"/>
</dbReference>
<feature type="compositionally biased region" description="Polar residues" evidence="6">
    <location>
        <begin position="220"/>
        <end position="231"/>
    </location>
</feature>
<dbReference type="InterPro" id="IPR016167">
    <property type="entry name" value="FAD-bd_PCMH_sub1"/>
</dbReference>
<dbReference type="Gene3D" id="3.40.462.20">
    <property type="match status" value="1"/>
</dbReference>